<organism evidence="2 3">
    <name type="scientific">Marinomonas sargassi</name>
    <dbReference type="NCBI Taxonomy" id="2984494"/>
    <lineage>
        <taxon>Bacteria</taxon>
        <taxon>Pseudomonadati</taxon>
        <taxon>Pseudomonadota</taxon>
        <taxon>Gammaproteobacteria</taxon>
        <taxon>Oceanospirillales</taxon>
        <taxon>Oceanospirillaceae</taxon>
        <taxon>Marinomonas</taxon>
    </lineage>
</organism>
<accession>A0ABT2YT43</accession>
<feature type="transmembrane region" description="Helical" evidence="1">
    <location>
        <begin position="60"/>
        <end position="77"/>
    </location>
</feature>
<reference evidence="2 3" key="1">
    <citation type="submission" date="2022-10" db="EMBL/GenBank/DDBJ databases">
        <title>Marinomonas transparenta sp. nov. and Marinomonas sargassi sp. nov., isolated from marine alga (Sargassum natans (L.) Gaillon).</title>
        <authorList>
            <person name="Wang Y."/>
        </authorList>
    </citation>
    <scope>NUCLEOTIDE SEQUENCE [LARGE SCALE GENOMIC DNA]</scope>
    <source>
        <strain evidence="2 3">C2222</strain>
    </source>
</reference>
<dbReference type="RefSeq" id="WP_263530314.1">
    <property type="nucleotide sequence ID" value="NZ_JAOVZB010000003.1"/>
</dbReference>
<evidence type="ECO:0000256" key="1">
    <source>
        <dbReference type="SAM" id="Phobius"/>
    </source>
</evidence>
<evidence type="ECO:0000313" key="2">
    <source>
        <dbReference type="EMBL" id="MCV2402935.1"/>
    </source>
</evidence>
<proteinExistence type="predicted"/>
<protein>
    <submittedName>
        <fullName evidence="2">Uncharacterized protein</fullName>
    </submittedName>
</protein>
<feature type="transmembrane region" description="Helical" evidence="1">
    <location>
        <begin position="93"/>
        <end position="113"/>
    </location>
</feature>
<keyword evidence="1" id="KW-0812">Transmembrane</keyword>
<keyword evidence="3" id="KW-1185">Reference proteome</keyword>
<evidence type="ECO:0000313" key="3">
    <source>
        <dbReference type="Proteomes" id="UP001209713"/>
    </source>
</evidence>
<keyword evidence="1" id="KW-1133">Transmembrane helix</keyword>
<gene>
    <name evidence="2" type="ORF">OFY17_08585</name>
</gene>
<name>A0ABT2YT43_9GAMM</name>
<feature type="transmembrane region" description="Helical" evidence="1">
    <location>
        <begin position="26"/>
        <end position="48"/>
    </location>
</feature>
<dbReference type="Proteomes" id="UP001209713">
    <property type="component" value="Unassembled WGS sequence"/>
</dbReference>
<keyword evidence="1" id="KW-0472">Membrane</keyword>
<dbReference type="EMBL" id="JAOVZB010000003">
    <property type="protein sequence ID" value="MCV2402935.1"/>
    <property type="molecule type" value="Genomic_DNA"/>
</dbReference>
<comment type="caution">
    <text evidence="2">The sequence shown here is derived from an EMBL/GenBank/DDBJ whole genome shotgun (WGS) entry which is preliminary data.</text>
</comment>
<sequence>MLLSIKRLLGLFDLSLGYLLSWIMRACLYVFTLLFFILCAFFIFYTPFEDSLNISELDNLELLVVVIFIGVSIRFFIRSKMEGLSVWQRIRHYVLVSIVANAVSSLIYMSYLITLLYQRGEFGISDAEAYDDFTFFASSIFYILALYAFTPLPKLSWLSKKKVSNDESEAPLQADFFTDSTGNTHADSINKESK</sequence>
<feature type="transmembrane region" description="Helical" evidence="1">
    <location>
        <begin position="133"/>
        <end position="152"/>
    </location>
</feature>